<proteinExistence type="predicted"/>
<evidence type="ECO:0000313" key="3">
    <source>
        <dbReference type="EMBL" id="GFS15069.1"/>
    </source>
</evidence>
<keyword evidence="4" id="KW-1185">Reference proteome</keyword>
<accession>A0AAV4IZC7</accession>
<sequence length="277" mass="30113">MVMTMMMMMMITMIVMIMVNILMKGMLMCMLLQDDDDDDGDDDNDDCDDSGEYIDKDDDDDQNYKGTNTRGPTDPYTPQGYPSIPPRGVNERISSITGIARAMLRIRRLCAGQGLPPGSSCLGESTSRSSVPVGKTRGTPRCPRDRMRDGPQSPRPVCFNNGAAGDIVGSQDTASWSITLPGTNEKQYLQYGHGMHRRSLLPTSKTAGTPGICLVPLCVVGDECSGHVLPSFHLAIHTNSESTSRVVYNDAQVVYNGALPARDKLGKTRPTSKTSQV</sequence>
<feature type="region of interest" description="Disordered" evidence="1">
    <location>
        <begin position="38"/>
        <end position="90"/>
    </location>
</feature>
<organism evidence="3 4">
    <name type="scientific">Elysia marginata</name>
    <dbReference type="NCBI Taxonomy" id="1093978"/>
    <lineage>
        <taxon>Eukaryota</taxon>
        <taxon>Metazoa</taxon>
        <taxon>Spiralia</taxon>
        <taxon>Lophotrochozoa</taxon>
        <taxon>Mollusca</taxon>
        <taxon>Gastropoda</taxon>
        <taxon>Heterobranchia</taxon>
        <taxon>Euthyneura</taxon>
        <taxon>Panpulmonata</taxon>
        <taxon>Sacoglossa</taxon>
        <taxon>Placobranchoidea</taxon>
        <taxon>Plakobranchidae</taxon>
        <taxon>Elysia</taxon>
    </lineage>
</organism>
<keyword evidence="2" id="KW-0812">Transmembrane</keyword>
<feature type="compositionally biased region" description="Acidic residues" evidence="1">
    <location>
        <begin position="38"/>
        <end position="61"/>
    </location>
</feature>
<evidence type="ECO:0000256" key="2">
    <source>
        <dbReference type="SAM" id="Phobius"/>
    </source>
</evidence>
<evidence type="ECO:0000313" key="4">
    <source>
        <dbReference type="Proteomes" id="UP000762676"/>
    </source>
</evidence>
<dbReference type="Proteomes" id="UP000762676">
    <property type="component" value="Unassembled WGS sequence"/>
</dbReference>
<comment type="caution">
    <text evidence="3">The sequence shown here is derived from an EMBL/GenBank/DDBJ whole genome shotgun (WGS) entry which is preliminary data.</text>
</comment>
<gene>
    <name evidence="3" type="ORF">ElyMa_003178100</name>
</gene>
<evidence type="ECO:0000256" key="1">
    <source>
        <dbReference type="SAM" id="MobiDB-lite"/>
    </source>
</evidence>
<keyword evidence="2" id="KW-1133">Transmembrane helix</keyword>
<keyword evidence="2" id="KW-0472">Membrane</keyword>
<dbReference type="EMBL" id="BMAT01006563">
    <property type="protein sequence ID" value="GFS15069.1"/>
    <property type="molecule type" value="Genomic_DNA"/>
</dbReference>
<name>A0AAV4IZC7_9GAST</name>
<feature type="region of interest" description="Disordered" evidence="1">
    <location>
        <begin position="117"/>
        <end position="156"/>
    </location>
</feature>
<protein>
    <submittedName>
        <fullName evidence="3">Uncharacterized protein</fullName>
    </submittedName>
</protein>
<dbReference type="AlphaFoldDB" id="A0AAV4IZC7"/>
<reference evidence="3 4" key="1">
    <citation type="journal article" date="2021" name="Elife">
        <title>Chloroplast acquisition without the gene transfer in kleptoplastic sea slugs, Plakobranchus ocellatus.</title>
        <authorList>
            <person name="Maeda T."/>
            <person name="Takahashi S."/>
            <person name="Yoshida T."/>
            <person name="Shimamura S."/>
            <person name="Takaki Y."/>
            <person name="Nagai Y."/>
            <person name="Toyoda A."/>
            <person name="Suzuki Y."/>
            <person name="Arimoto A."/>
            <person name="Ishii H."/>
            <person name="Satoh N."/>
            <person name="Nishiyama T."/>
            <person name="Hasebe M."/>
            <person name="Maruyama T."/>
            <person name="Minagawa J."/>
            <person name="Obokata J."/>
            <person name="Shigenobu S."/>
        </authorList>
    </citation>
    <scope>NUCLEOTIDE SEQUENCE [LARGE SCALE GENOMIC DNA]</scope>
</reference>
<feature type="transmembrane region" description="Helical" evidence="2">
    <location>
        <begin position="6"/>
        <end position="23"/>
    </location>
</feature>